<protein>
    <submittedName>
        <fullName evidence="1">Uncharacterized protein</fullName>
    </submittedName>
</protein>
<gene>
    <name evidence="1" type="ORF">SDC9_138776</name>
</gene>
<evidence type="ECO:0000313" key="1">
    <source>
        <dbReference type="EMBL" id="MPM91645.1"/>
    </source>
</evidence>
<proteinExistence type="predicted"/>
<organism evidence="1">
    <name type="scientific">bioreactor metagenome</name>
    <dbReference type="NCBI Taxonomy" id="1076179"/>
    <lineage>
        <taxon>unclassified sequences</taxon>
        <taxon>metagenomes</taxon>
        <taxon>ecological metagenomes</taxon>
    </lineage>
</organism>
<dbReference type="AlphaFoldDB" id="A0A645DQU8"/>
<accession>A0A645DQU8</accession>
<sequence length="257" mass="28424">MHIEVICFFSGFECLLQIAQIVANVIFNARYAAWYDLAADAVGFFKEIDLVPTARSHGCKQHAGGPGAHHRDLLLCFRGRDGLRHDILEAGAGIDRTLRVPTVHKLVDAAFLAADAGTDFTNLARICLVRPFRIGQQRATEHDQVAHFIAQRLLRKVGVAKFADGDDGHGEARVADDLERLEAFLDQPTHVEEAASRHSGRGMREPPVIIAAEVNVKQVHTGLDQIDHVVERLFHGASVFKFPKRFFLHALFAVGLV</sequence>
<comment type="caution">
    <text evidence="1">The sequence shown here is derived from an EMBL/GenBank/DDBJ whole genome shotgun (WGS) entry which is preliminary data.</text>
</comment>
<reference evidence="1" key="1">
    <citation type="submission" date="2019-08" db="EMBL/GenBank/DDBJ databases">
        <authorList>
            <person name="Kucharzyk K."/>
            <person name="Murdoch R.W."/>
            <person name="Higgins S."/>
            <person name="Loffler F."/>
        </authorList>
    </citation>
    <scope>NUCLEOTIDE SEQUENCE</scope>
</reference>
<dbReference type="EMBL" id="VSSQ01038676">
    <property type="protein sequence ID" value="MPM91645.1"/>
    <property type="molecule type" value="Genomic_DNA"/>
</dbReference>
<name>A0A645DQU8_9ZZZZ</name>